<evidence type="ECO:0000256" key="1">
    <source>
        <dbReference type="SAM" id="MobiDB-lite"/>
    </source>
</evidence>
<dbReference type="RefSeq" id="WP_008520283.1">
    <property type="nucleotide sequence ID" value="NZ_CM001376.1"/>
</dbReference>
<feature type="region of interest" description="Disordered" evidence="1">
    <location>
        <begin position="62"/>
        <end position="83"/>
    </location>
</feature>
<dbReference type="EMBL" id="CM001376">
    <property type="protein sequence ID" value="EHM12795.1"/>
    <property type="molecule type" value="Genomic_DNA"/>
</dbReference>
<keyword evidence="3" id="KW-1185">Reference proteome</keyword>
<organism evidence="2 3">
    <name type="scientific">Jonquetella anthropi DSM 22815</name>
    <dbReference type="NCBI Taxonomy" id="885272"/>
    <lineage>
        <taxon>Bacteria</taxon>
        <taxon>Thermotogati</taxon>
        <taxon>Synergistota</taxon>
        <taxon>Synergistia</taxon>
        <taxon>Synergistales</taxon>
        <taxon>Dethiosulfovibrionaceae</taxon>
        <taxon>Jonquetella</taxon>
    </lineage>
</organism>
<evidence type="ECO:0000313" key="2">
    <source>
        <dbReference type="EMBL" id="EHM12795.1"/>
    </source>
</evidence>
<accession>H0UJ62</accession>
<proteinExistence type="predicted"/>
<protein>
    <submittedName>
        <fullName evidence="2">Uncharacterized protein</fullName>
    </submittedName>
</protein>
<dbReference type="AlphaFoldDB" id="H0UJ62"/>
<reference evidence="2 3" key="1">
    <citation type="submission" date="2011-11" db="EMBL/GenBank/DDBJ databases">
        <title>The Noncontiguous Finished genome of Jonquetella anthropi DSM 22815.</title>
        <authorList>
            <consortium name="US DOE Joint Genome Institute (JGI-PGF)"/>
            <person name="Lucas S."/>
            <person name="Copeland A."/>
            <person name="Lapidus A."/>
            <person name="Glavina del Rio T."/>
            <person name="Dalin E."/>
            <person name="Tice H."/>
            <person name="Bruce D."/>
            <person name="Goodwin L."/>
            <person name="Pitluck S."/>
            <person name="Peters L."/>
            <person name="Mikhailova N."/>
            <person name="Held B."/>
            <person name="Kyrpides N."/>
            <person name="Mavromatis K."/>
            <person name="Ivanova N."/>
            <person name="Markowitz V."/>
            <person name="Cheng J.-F."/>
            <person name="Hugenholtz P."/>
            <person name="Woyke T."/>
            <person name="Wu D."/>
            <person name="Gronow S."/>
            <person name="Wellnitz S."/>
            <person name="Brambilla E."/>
            <person name="Klenk H.-P."/>
            <person name="Eisen J.A."/>
        </authorList>
    </citation>
    <scope>NUCLEOTIDE SEQUENCE [LARGE SCALE GENOMIC DNA]</scope>
    <source>
        <strain evidence="2 3">DSM 22815</strain>
    </source>
</reference>
<feature type="region of interest" description="Disordered" evidence="1">
    <location>
        <begin position="127"/>
        <end position="154"/>
    </location>
</feature>
<evidence type="ECO:0000313" key="3">
    <source>
        <dbReference type="Proteomes" id="UP000003806"/>
    </source>
</evidence>
<gene>
    <name evidence="2" type="ORF">JonanDRAFT_0377</name>
</gene>
<dbReference type="Proteomes" id="UP000003806">
    <property type="component" value="Chromosome"/>
</dbReference>
<dbReference type="HOGENOM" id="CLU_1701916_0_0_0"/>
<sequence>MTQETQPSVCALRLSRAAARRRAAQREADDARLLLAERLFSTASQLETLRLYEGSAAVEELRADLPPLDGPSDGGQSAGSLSLLSSPQAQRALGALKLQKEALGRYLDAAAALDAARDEEERLRLRLKNAPMPKPASSGPFWDEVPLRLRRRTR</sequence>
<name>H0UJ62_9BACT</name>
<dbReference type="STRING" id="885272.JonanDRAFT_0377"/>